<name>X1KF51_9ZZZZ</name>
<proteinExistence type="predicted"/>
<dbReference type="EMBL" id="BARV01003342">
    <property type="protein sequence ID" value="GAI05667.1"/>
    <property type="molecule type" value="Genomic_DNA"/>
</dbReference>
<evidence type="ECO:0000313" key="1">
    <source>
        <dbReference type="EMBL" id="GAI05667.1"/>
    </source>
</evidence>
<protein>
    <submittedName>
        <fullName evidence="1">Uncharacterized protein</fullName>
    </submittedName>
</protein>
<reference evidence="1" key="1">
    <citation type="journal article" date="2014" name="Front. Microbiol.">
        <title>High frequency of phylogenetically diverse reductive dehalogenase-homologous genes in deep subseafloor sedimentary metagenomes.</title>
        <authorList>
            <person name="Kawai M."/>
            <person name="Futagami T."/>
            <person name="Toyoda A."/>
            <person name="Takaki Y."/>
            <person name="Nishi S."/>
            <person name="Hori S."/>
            <person name="Arai W."/>
            <person name="Tsubouchi T."/>
            <person name="Morono Y."/>
            <person name="Uchiyama I."/>
            <person name="Ito T."/>
            <person name="Fujiyama A."/>
            <person name="Inagaki F."/>
            <person name="Takami H."/>
        </authorList>
    </citation>
    <scope>NUCLEOTIDE SEQUENCE</scope>
    <source>
        <strain evidence="1">Expedition CK06-06</strain>
    </source>
</reference>
<comment type="caution">
    <text evidence="1">The sequence shown here is derived from an EMBL/GenBank/DDBJ whole genome shotgun (WGS) entry which is preliminary data.</text>
</comment>
<sequence>MPYMNDKKIAEIRNALNIIIRQVARVDRLLLKTKSEKEQKK</sequence>
<accession>X1KF51</accession>
<organism evidence="1">
    <name type="scientific">marine sediment metagenome</name>
    <dbReference type="NCBI Taxonomy" id="412755"/>
    <lineage>
        <taxon>unclassified sequences</taxon>
        <taxon>metagenomes</taxon>
        <taxon>ecological metagenomes</taxon>
    </lineage>
</organism>
<dbReference type="AlphaFoldDB" id="X1KF51"/>
<gene>
    <name evidence="1" type="ORF">S06H3_08046</name>
</gene>